<dbReference type="InterPro" id="IPR017598">
    <property type="entry name" value="SulphurTrfase_DndC"/>
</dbReference>
<dbReference type="PANTHER" id="PTHR43196">
    <property type="entry name" value="SULFATE ADENYLYLTRANSFERASE SUBUNIT 2"/>
    <property type="match status" value="1"/>
</dbReference>
<accession>A0A941W426</accession>
<dbReference type="SUPFAM" id="SSF52402">
    <property type="entry name" value="Adenine nucleotide alpha hydrolases-like"/>
    <property type="match status" value="1"/>
</dbReference>
<dbReference type="NCBIfam" id="NF005316">
    <property type="entry name" value="PRK06850.1"/>
    <property type="match status" value="1"/>
</dbReference>
<dbReference type="Pfam" id="PF01507">
    <property type="entry name" value="PAPS_reduct"/>
    <property type="match status" value="1"/>
</dbReference>
<evidence type="ECO:0000259" key="1">
    <source>
        <dbReference type="Pfam" id="PF01507"/>
    </source>
</evidence>
<dbReference type="InterPro" id="IPR014729">
    <property type="entry name" value="Rossmann-like_a/b/a_fold"/>
</dbReference>
<evidence type="ECO:0000313" key="3">
    <source>
        <dbReference type="Proteomes" id="UP000722750"/>
    </source>
</evidence>
<dbReference type="EMBL" id="JAANXD010000076">
    <property type="protein sequence ID" value="MBS1258873.1"/>
    <property type="molecule type" value="Genomic_DNA"/>
</dbReference>
<dbReference type="NCBIfam" id="TIGR03183">
    <property type="entry name" value="DNA_S_dndC"/>
    <property type="match status" value="1"/>
</dbReference>
<proteinExistence type="predicted"/>
<gene>
    <name evidence="2" type="ORF">MAG551_01937</name>
</gene>
<sequence>MDLNKIEEIKKHIKKVYSTYARPFVVGFSGGKDSTATLQMVWEAISEIPKKERTNDIYVICTDTLVETPYIITYINDTLEKISKSAKSQKLPISVHKLTPLLEKSFWVNLIGKGYPAPSQQFRWCTERLKINPANRFIAEQVSKSKEVTVVLGARSAESTSRQQVLNKKKRDALGLSKHQTLPEAYVYTPIEKLTTDEVWTYLLSNKCAWGGNNRDLAAIYQNADDGECPMVVDKSTPSCGNSRFGCWVCTLVEKDTTMQNLIDSGEEWMTPLFEFREMLSETQTPSKKPTYRNHKRRDGQAGIVKDGTRLSYGPYKLKWRKTFLRNLLSAQKQIQDEKPEIRFSAISIDELEIIRQIWRKEEHDWQDSVPAIYKEVYGEDYPRTTEDGVVFTNDDHQLLEKHCENEMQLDLIARLIDLERSMEGMTRRAGIINKINRIFNEEWRPEKEIQEELKIQEINK</sequence>
<dbReference type="GO" id="GO:0003824">
    <property type="term" value="F:catalytic activity"/>
    <property type="evidence" value="ECO:0007669"/>
    <property type="project" value="InterPro"/>
</dbReference>
<protein>
    <recommendedName>
        <fullName evidence="1">Phosphoadenosine phosphosulphate reductase domain-containing protein</fullName>
    </recommendedName>
</protein>
<name>A0A941W426_9BACT</name>
<dbReference type="Proteomes" id="UP000722750">
    <property type="component" value="Unassembled WGS sequence"/>
</dbReference>
<feature type="domain" description="Phosphoadenosine phosphosulphate reductase" evidence="1">
    <location>
        <begin position="25"/>
        <end position="207"/>
    </location>
</feature>
<dbReference type="InterPro" id="IPR002500">
    <property type="entry name" value="PAPS_reduct_dom"/>
</dbReference>
<dbReference type="InterPro" id="IPR050128">
    <property type="entry name" value="Sulfate_adenylyltrnsfr_sub2"/>
</dbReference>
<reference evidence="2" key="1">
    <citation type="journal article" date="2021" name="ISME J.">
        <title>Fine-scale metabolic discontinuity in a stratified prokaryote microbiome of a Red Sea deep halocline.</title>
        <authorList>
            <person name="Michoud G."/>
            <person name="Ngugi D.K."/>
            <person name="Barozzi A."/>
            <person name="Merlino G."/>
            <person name="Calleja M.L."/>
            <person name="Delgado-Huertas A."/>
            <person name="Moran X.A.G."/>
            <person name="Daffonchio D."/>
        </authorList>
    </citation>
    <scope>NUCLEOTIDE SEQUENCE</scope>
    <source>
        <strain evidence="2">SuakinDeep_MAG55_1</strain>
    </source>
</reference>
<dbReference type="Gene3D" id="3.40.50.620">
    <property type="entry name" value="HUPs"/>
    <property type="match status" value="1"/>
</dbReference>
<organism evidence="2 3">
    <name type="scientific">Candidatus Scalindua arabica</name>
    <dbReference type="NCBI Taxonomy" id="1127984"/>
    <lineage>
        <taxon>Bacteria</taxon>
        <taxon>Pseudomonadati</taxon>
        <taxon>Planctomycetota</taxon>
        <taxon>Candidatus Brocadiia</taxon>
        <taxon>Candidatus Brocadiales</taxon>
        <taxon>Candidatus Scalinduaceae</taxon>
        <taxon>Candidatus Scalindua</taxon>
    </lineage>
</organism>
<evidence type="ECO:0000313" key="2">
    <source>
        <dbReference type="EMBL" id="MBS1258873.1"/>
    </source>
</evidence>
<comment type="caution">
    <text evidence="2">The sequence shown here is derived from an EMBL/GenBank/DDBJ whole genome shotgun (WGS) entry which is preliminary data.</text>
</comment>
<dbReference type="AlphaFoldDB" id="A0A941W426"/>
<dbReference type="PANTHER" id="PTHR43196:SF2">
    <property type="entry name" value="PHOSPHOADENOSINE PHOSPHOSULFATE REDUCTASE"/>
    <property type="match status" value="1"/>
</dbReference>